<feature type="coiled-coil region" evidence="1">
    <location>
        <begin position="5"/>
        <end position="39"/>
    </location>
</feature>
<sequence length="157" mass="18036">REVSLMDTIKLLERADLQLKEVKKQFETDKGRLKELKEIRGNELADELIETKPERAKKIAELDKEIEVLKINIGSSPLIIDGLKRAKLKLISQKEKEEKDKALKEQVKLENSLNETASKLVVLLKDVIKLNLKLKDEWANWDKLDLISGKGLPDKKT</sequence>
<gene>
    <name evidence="2" type="ORF">S12H4_59558</name>
</gene>
<dbReference type="AlphaFoldDB" id="X1VG25"/>
<feature type="non-terminal residue" evidence="2">
    <location>
        <position position="1"/>
    </location>
</feature>
<keyword evidence="1" id="KW-0175">Coiled coil</keyword>
<comment type="caution">
    <text evidence="2">The sequence shown here is derived from an EMBL/GenBank/DDBJ whole genome shotgun (WGS) entry which is preliminary data.</text>
</comment>
<name>X1VG25_9ZZZZ</name>
<proteinExistence type="predicted"/>
<reference evidence="2" key="1">
    <citation type="journal article" date="2014" name="Front. Microbiol.">
        <title>High frequency of phylogenetically diverse reductive dehalogenase-homologous genes in deep subseafloor sedimentary metagenomes.</title>
        <authorList>
            <person name="Kawai M."/>
            <person name="Futagami T."/>
            <person name="Toyoda A."/>
            <person name="Takaki Y."/>
            <person name="Nishi S."/>
            <person name="Hori S."/>
            <person name="Arai W."/>
            <person name="Tsubouchi T."/>
            <person name="Morono Y."/>
            <person name="Uchiyama I."/>
            <person name="Ito T."/>
            <person name="Fujiyama A."/>
            <person name="Inagaki F."/>
            <person name="Takami H."/>
        </authorList>
    </citation>
    <scope>NUCLEOTIDE SEQUENCE</scope>
    <source>
        <strain evidence="2">Expedition CK06-06</strain>
    </source>
</reference>
<evidence type="ECO:0000313" key="2">
    <source>
        <dbReference type="EMBL" id="GAJ17077.1"/>
    </source>
</evidence>
<feature type="non-terminal residue" evidence="2">
    <location>
        <position position="157"/>
    </location>
</feature>
<protein>
    <submittedName>
        <fullName evidence="2">Uncharacterized protein</fullName>
    </submittedName>
</protein>
<dbReference type="EMBL" id="BARW01038952">
    <property type="protein sequence ID" value="GAJ17077.1"/>
    <property type="molecule type" value="Genomic_DNA"/>
</dbReference>
<evidence type="ECO:0000256" key="1">
    <source>
        <dbReference type="SAM" id="Coils"/>
    </source>
</evidence>
<feature type="coiled-coil region" evidence="1">
    <location>
        <begin position="80"/>
        <end position="112"/>
    </location>
</feature>
<organism evidence="2">
    <name type="scientific">marine sediment metagenome</name>
    <dbReference type="NCBI Taxonomy" id="412755"/>
    <lineage>
        <taxon>unclassified sequences</taxon>
        <taxon>metagenomes</taxon>
        <taxon>ecological metagenomes</taxon>
    </lineage>
</organism>
<accession>X1VG25</accession>